<proteinExistence type="predicted"/>
<reference evidence="1 2" key="1">
    <citation type="submission" date="2016-04" db="EMBL/GenBank/DDBJ databases">
        <title>Genome analyses suggest a sexual origin of heterokaryosis in a supposedly ancient asexual fungus.</title>
        <authorList>
            <person name="Ropars J."/>
            <person name="Sedzielewska K."/>
            <person name="Noel J."/>
            <person name="Charron P."/>
            <person name="Farinelli L."/>
            <person name="Marton T."/>
            <person name="Kruger M."/>
            <person name="Pelin A."/>
            <person name="Brachmann A."/>
            <person name="Corradi N."/>
        </authorList>
    </citation>
    <scope>NUCLEOTIDE SEQUENCE [LARGE SCALE GENOMIC DNA]</scope>
    <source>
        <strain evidence="1 2">A5</strain>
    </source>
</reference>
<dbReference type="AlphaFoldDB" id="A0A2N0Q4D1"/>
<name>A0A2N0Q4D1_9GLOM</name>
<evidence type="ECO:0000313" key="1">
    <source>
        <dbReference type="EMBL" id="PKC13898.1"/>
    </source>
</evidence>
<organism evidence="1 2">
    <name type="scientific">Rhizophagus irregularis</name>
    <dbReference type="NCBI Taxonomy" id="588596"/>
    <lineage>
        <taxon>Eukaryota</taxon>
        <taxon>Fungi</taxon>
        <taxon>Fungi incertae sedis</taxon>
        <taxon>Mucoromycota</taxon>
        <taxon>Glomeromycotina</taxon>
        <taxon>Glomeromycetes</taxon>
        <taxon>Glomerales</taxon>
        <taxon>Glomeraceae</taxon>
        <taxon>Rhizophagus</taxon>
    </lineage>
</organism>
<protein>
    <submittedName>
        <fullName evidence="1">Uncharacterized protein</fullName>
    </submittedName>
</protein>
<evidence type="ECO:0000313" key="2">
    <source>
        <dbReference type="Proteomes" id="UP000232722"/>
    </source>
</evidence>
<dbReference type="Proteomes" id="UP000232722">
    <property type="component" value="Unassembled WGS sequence"/>
</dbReference>
<comment type="caution">
    <text evidence="1">The sequence shown here is derived from an EMBL/GenBank/DDBJ whole genome shotgun (WGS) entry which is preliminary data.</text>
</comment>
<reference evidence="1 2" key="2">
    <citation type="submission" date="2017-09" db="EMBL/GenBank/DDBJ databases">
        <title>Extensive intraspecific genome diversity in a model arbuscular mycorrhizal fungus.</title>
        <authorList>
            <person name="Chen E.C."/>
            <person name="Morin E."/>
            <person name="Beaudet D."/>
            <person name="Noel J."/>
            <person name="Ndikumana S."/>
            <person name="Charron P."/>
            <person name="St-Onge C."/>
            <person name="Giorgi J."/>
            <person name="Grigoriev I.V."/>
            <person name="Roux C."/>
            <person name="Martin F.M."/>
            <person name="Corradi N."/>
        </authorList>
    </citation>
    <scope>NUCLEOTIDE SEQUENCE [LARGE SCALE GENOMIC DNA]</scope>
    <source>
        <strain evidence="1 2">A5</strain>
    </source>
</reference>
<accession>A0A2N0Q4D1</accession>
<sequence>MANYFVLNHLKELMELRLSYLVTRLNVQEMNRFASSSGANQLRGFCERFIETNGRL</sequence>
<gene>
    <name evidence="1" type="ORF">RhiirA5_351063</name>
</gene>
<dbReference type="EMBL" id="LLXJ01000164">
    <property type="protein sequence ID" value="PKC13898.1"/>
    <property type="molecule type" value="Genomic_DNA"/>
</dbReference>